<dbReference type="AlphaFoldDB" id="A0A1U9JUE4"/>
<name>A0A1U9JUE4_9HYPH</name>
<reference evidence="2 3" key="1">
    <citation type="journal article" date="2010" name="Science">
        <title>Genomic comparison of the ants Camponotus floridanus and Harpegnathos saltator.</title>
        <authorList>
            <person name="Bonasio R."/>
            <person name="Zhang G."/>
            <person name="Ye C."/>
            <person name="Mutti N.S."/>
            <person name="Fang X."/>
            <person name="Qin N."/>
            <person name="Donahue G."/>
            <person name="Yang P."/>
            <person name="Li Q."/>
            <person name="Li C."/>
            <person name="Zhang P."/>
            <person name="Huang Z."/>
            <person name="Berger S.L."/>
            <person name="Reinberg D."/>
            <person name="Wang J."/>
            <person name="Liebig J."/>
        </authorList>
    </citation>
    <scope>NUCLEOTIDE SEQUENCE [LARGE SCALE GENOMIC DNA]</scope>
    <source>
        <strain evidence="2 3">Hsal</strain>
    </source>
</reference>
<gene>
    <name evidence="2" type="ORF">BHV28_07950</name>
</gene>
<feature type="signal peptide" evidence="1">
    <location>
        <begin position="1"/>
        <end position="29"/>
    </location>
</feature>
<keyword evidence="3" id="KW-1185">Reference proteome</keyword>
<protein>
    <submittedName>
        <fullName evidence="2">Uncharacterized protein</fullName>
    </submittedName>
</protein>
<dbReference type="Proteomes" id="UP000188912">
    <property type="component" value="Chromosome"/>
</dbReference>
<organism evidence="2 3">
    <name type="scientific">Candidatus Tokpelaia hoelldobleri</name>
    <dbReference type="NCBI Taxonomy" id="1902579"/>
    <lineage>
        <taxon>Bacteria</taxon>
        <taxon>Pseudomonadati</taxon>
        <taxon>Pseudomonadota</taxon>
        <taxon>Alphaproteobacteria</taxon>
        <taxon>Hyphomicrobiales</taxon>
        <taxon>Candidatus Tokpelaia</taxon>
    </lineage>
</organism>
<evidence type="ECO:0000256" key="1">
    <source>
        <dbReference type="SAM" id="SignalP"/>
    </source>
</evidence>
<evidence type="ECO:0000313" key="2">
    <source>
        <dbReference type="EMBL" id="AQS41494.1"/>
    </source>
</evidence>
<dbReference type="STRING" id="1902579.BHV28_07950"/>
<proteinExistence type="predicted"/>
<sequence>MIQYNKVFFIHRLLVYVAAFFALNTMAIAQMAAAPDWPVNDNKAVLSLSATLTENSATITTGLAWRIFKKNTESPATGKDRLSLVESAQGGKARFKLPPGDYILHVAYGRTGIVKPLTLAANENVEERIVLNAGGLKLAASLTNGTLDTNQLHFSVYADSSERPIMSDAKANTILRLNSGTYHVVCQYGAANATVRSTIRIEAGKLTEINVQLHAARVNLKLVNPADRTEIADINWAILNDSGDIVHETTGTNTSVVLSEGNYVALARYKNQTYQRDFSLHSGKNQNLAIAASAENIMDEEALD</sequence>
<keyword evidence="1" id="KW-0732">Signal</keyword>
<dbReference type="KEGG" id="thd:BHV28_07950"/>
<feature type="chain" id="PRO_5013047046" evidence="1">
    <location>
        <begin position="30"/>
        <end position="304"/>
    </location>
</feature>
<dbReference type="EMBL" id="CP017315">
    <property type="protein sequence ID" value="AQS41494.1"/>
    <property type="molecule type" value="Genomic_DNA"/>
</dbReference>
<evidence type="ECO:0000313" key="3">
    <source>
        <dbReference type="Proteomes" id="UP000188912"/>
    </source>
</evidence>
<accession>A0A1U9JUE4</accession>
<reference evidence="2 3" key="2">
    <citation type="journal article" date="2016" name="Sci. Rep.">
        <title>The genome of Rhizobiales bacteria in predatory ants reveals urease gene functions but no genes for nitrogen fixation.</title>
        <authorList>
            <person name="Neuvonen M.M."/>
            <person name="Tamarit D."/>
            <person name="Naslund K."/>
            <person name="Liebig J."/>
            <person name="Feldhaar H."/>
            <person name="Moran N.A."/>
            <person name="Guy L."/>
            <person name="Andersson S.G."/>
        </authorList>
    </citation>
    <scope>NUCLEOTIDE SEQUENCE [LARGE SCALE GENOMIC DNA]</scope>
    <source>
        <strain evidence="2 3">Hsal</strain>
    </source>
</reference>